<evidence type="ECO:0000256" key="1">
    <source>
        <dbReference type="ARBA" id="ARBA00022737"/>
    </source>
</evidence>
<dbReference type="Pfam" id="PF12796">
    <property type="entry name" value="Ank_2"/>
    <property type="match status" value="1"/>
</dbReference>
<evidence type="ECO:0008006" key="6">
    <source>
        <dbReference type="Google" id="ProtNLM"/>
    </source>
</evidence>
<sequence>MSDANEYHHQHGHHEGDTCQCRSATVTVGQTLDEMDFERGIWSAAIYNDIHRIKDFIQKGDVDRRDNGGYTALHYAARHGHNEICRLLLDANCNVNAKTKGGATPLHRASMMGHKNIVDMLLRSNAKVDLQDEDGQTALHRSAAKGLVEISKSLIRMSNDLKSIQDKKGRIPYDLIPSGNEELKRLLAI</sequence>
<accession>A0A7R8UEA9</accession>
<proteinExistence type="predicted"/>
<dbReference type="PANTHER" id="PTHR24171">
    <property type="entry name" value="ANKYRIN REPEAT DOMAIN-CONTAINING PROTEIN 39-RELATED"/>
    <property type="match status" value="1"/>
</dbReference>
<dbReference type="Proteomes" id="UP000594454">
    <property type="component" value="Chromosome 1"/>
</dbReference>
<dbReference type="OrthoDB" id="539213at2759"/>
<gene>
    <name evidence="4" type="ORF">HERILL_LOCUS2433</name>
</gene>
<evidence type="ECO:0000256" key="3">
    <source>
        <dbReference type="PROSITE-ProRule" id="PRU00023"/>
    </source>
</evidence>
<dbReference type="SMART" id="SM00248">
    <property type="entry name" value="ANK"/>
    <property type="match status" value="3"/>
</dbReference>
<feature type="repeat" description="ANK" evidence="3">
    <location>
        <begin position="101"/>
        <end position="133"/>
    </location>
</feature>
<dbReference type="Gene3D" id="1.25.40.20">
    <property type="entry name" value="Ankyrin repeat-containing domain"/>
    <property type="match status" value="1"/>
</dbReference>
<feature type="repeat" description="ANK" evidence="3">
    <location>
        <begin position="68"/>
        <end position="100"/>
    </location>
</feature>
<dbReference type="SUPFAM" id="SSF48403">
    <property type="entry name" value="Ankyrin repeat"/>
    <property type="match status" value="1"/>
</dbReference>
<keyword evidence="1" id="KW-0677">Repeat</keyword>
<evidence type="ECO:0000313" key="4">
    <source>
        <dbReference type="EMBL" id="CAD7079205.1"/>
    </source>
</evidence>
<dbReference type="OMA" id="YCGHLNV"/>
<keyword evidence="2 3" id="KW-0040">ANK repeat</keyword>
<reference evidence="4 5" key="1">
    <citation type="submission" date="2020-11" db="EMBL/GenBank/DDBJ databases">
        <authorList>
            <person name="Wallbank WR R."/>
            <person name="Pardo Diaz C."/>
            <person name="Kozak K."/>
            <person name="Martin S."/>
            <person name="Jiggins C."/>
            <person name="Moest M."/>
            <person name="Warren A I."/>
            <person name="Generalovic N T."/>
            <person name="Byers J.R.P. K."/>
            <person name="Montejo-Kovacevich G."/>
            <person name="Yen C E."/>
        </authorList>
    </citation>
    <scope>NUCLEOTIDE SEQUENCE [LARGE SCALE GENOMIC DNA]</scope>
</reference>
<dbReference type="PANTHER" id="PTHR24171:SF9">
    <property type="entry name" value="ANKYRIN REPEAT DOMAIN-CONTAINING PROTEIN 39"/>
    <property type="match status" value="1"/>
</dbReference>
<dbReference type="InterPro" id="IPR036770">
    <property type="entry name" value="Ankyrin_rpt-contain_sf"/>
</dbReference>
<dbReference type="AlphaFoldDB" id="A0A7R8UEA9"/>
<dbReference type="EMBL" id="LR899009">
    <property type="protein sequence ID" value="CAD7079205.1"/>
    <property type="molecule type" value="Genomic_DNA"/>
</dbReference>
<dbReference type="InParanoid" id="A0A7R8UEA9"/>
<protein>
    <recommendedName>
        <fullName evidence="6">Ankyrin repeat domain-containing protein 39</fullName>
    </recommendedName>
</protein>
<organism evidence="4 5">
    <name type="scientific">Hermetia illucens</name>
    <name type="common">Black soldier fly</name>
    <dbReference type="NCBI Taxonomy" id="343691"/>
    <lineage>
        <taxon>Eukaryota</taxon>
        <taxon>Metazoa</taxon>
        <taxon>Ecdysozoa</taxon>
        <taxon>Arthropoda</taxon>
        <taxon>Hexapoda</taxon>
        <taxon>Insecta</taxon>
        <taxon>Pterygota</taxon>
        <taxon>Neoptera</taxon>
        <taxon>Endopterygota</taxon>
        <taxon>Diptera</taxon>
        <taxon>Brachycera</taxon>
        <taxon>Stratiomyomorpha</taxon>
        <taxon>Stratiomyidae</taxon>
        <taxon>Hermetiinae</taxon>
        <taxon>Hermetia</taxon>
    </lineage>
</organism>
<dbReference type="PROSITE" id="PS50297">
    <property type="entry name" value="ANK_REP_REGION"/>
    <property type="match status" value="2"/>
</dbReference>
<dbReference type="PROSITE" id="PS50088">
    <property type="entry name" value="ANK_REPEAT"/>
    <property type="match status" value="3"/>
</dbReference>
<evidence type="ECO:0000256" key="2">
    <source>
        <dbReference type="ARBA" id="ARBA00023043"/>
    </source>
</evidence>
<dbReference type="PRINTS" id="PR01415">
    <property type="entry name" value="ANKYRIN"/>
</dbReference>
<dbReference type="InterPro" id="IPR002110">
    <property type="entry name" value="Ankyrin_rpt"/>
</dbReference>
<name>A0A7R8UEA9_HERIL</name>
<feature type="repeat" description="ANK" evidence="3">
    <location>
        <begin position="134"/>
        <end position="166"/>
    </location>
</feature>
<evidence type="ECO:0000313" key="5">
    <source>
        <dbReference type="Proteomes" id="UP000594454"/>
    </source>
</evidence>
<keyword evidence="5" id="KW-1185">Reference proteome</keyword>